<name>A0A6M3KDA3_9ZZZZ</name>
<protein>
    <submittedName>
        <fullName evidence="1">Uncharacterized protein</fullName>
    </submittedName>
</protein>
<proteinExistence type="predicted"/>
<dbReference type="EMBL" id="MT142385">
    <property type="protein sequence ID" value="QJA79535.1"/>
    <property type="molecule type" value="Genomic_DNA"/>
</dbReference>
<gene>
    <name evidence="1" type="ORF">MM415A00868_0003</name>
</gene>
<dbReference type="AlphaFoldDB" id="A0A6M3KDA3"/>
<evidence type="ECO:0000313" key="1">
    <source>
        <dbReference type="EMBL" id="QJA79535.1"/>
    </source>
</evidence>
<organism evidence="1">
    <name type="scientific">viral metagenome</name>
    <dbReference type="NCBI Taxonomy" id="1070528"/>
    <lineage>
        <taxon>unclassified sequences</taxon>
        <taxon>metagenomes</taxon>
        <taxon>organismal metagenomes</taxon>
    </lineage>
</organism>
<accession>A0A6M3KDA3</accession>
<reference evidence="1" key="1">
    <citation type="submission" date="2020-03" db="EMBL/GenBank/DDBJ databases">
        <title>The deep terrestrial virosphere.</title>
        <authorList>
            <person name="Holmfeldt K."/>
            <person name="Nilsson E."/>
            <person name="Simone D."/>
            <person name="Lopez-Fernandez M."/>
            <person name="Wu X."/>
            <person name="de Brujin I."/>
            <person name="Lundin D."/>
            <person name="Andersson A."/>
            <person name="Bertilsson S."/>
            <person name="Dopson M."/>
        </authorList>
    </citation>
    <scope>NUCLEOTIDE SEQUENCE</scope>
    <source>
        <strain evidence="1">MM415A00868</strain>
    </source>
</reference>
<sequence length="90" mass="10714">MEYLCLRKCFVGDRLWLEGRVYELPKDMEKSPKNFESMLKVRKQAIDEANPPPPKVKDEMKVGFFWCPVCLKTHREKSNLGKKHKKKYIV</sequence>